<evidence type="ECO:0000256" key="4">
    <source>
        <dbReference type="ARBA" id="ARBA00023172"/>
    </source>
</evidence>
<dbReference type="STRING" id="99656.SAMN05421659_12023"/>
<evidence type="ECO:0000256" key="1">
    <source>
        <dbReference type="ARBA" id="ARBA00010075"/>
    </source>
</evidence>
<dbReference type="InterPro" id="IPR047952">
    <property type="entry name" value="Transpos_IS4"/>
</dbReference>
<organism evidence="6 7">
    <name type="scientific">[Clostridium] fimetarium</name>
    <dbReference type="NCBI Taxonomy" id="99656"/>
    <lineage>
        <taxon>Bacteria</taxon>
        <taxon>Bacillati</taxon>
        <taxon>Bacillota</taxon>
        <taxon>Clostridia</taxon>
        <taxon>Lachnospirales</taxon>
        <taxon>Lachnospiraceae</taxon>
    </lineage>
</organism>
<feature type="domain" description="Transposase IS4-like" evidence="5">
    <location>
        <begin position="108"/>
        <end position="358"/>
    </location>
</feature>
<sequence>MQNYISSVKEILSDTIKEMSAIPWLFTKTPESDFSRKRKLDFETFFNFFLSMEGKSIGVELLEHFNFSPETATVSAFNQQRSKILPEAFEYLFHEVSGQIYKPKRYDEYSLIACDGSDLNIARNSKDSTTYFQCTPTDKGFNQLHLNTIYDLKNRMYMDAIIQNGTQENEYAACIQMIERSSITEQVILIADRGYENYNLFAHADHKGWKFVIRAKDIHSNGITSGLHISEEGEFDKDFSFLLTRKQTKDIHSQPGKYKFMPSCQKFDYLPVGSKETYAISFRVVRFLIGEDSYETIITNLDRSEFSPDKIKDIYHLRWGIETSFRELKYAIGLTSFHSKKVDYIKQEIFARLLLYNFCEAITTYVVIEQQQKNKHTYQVNFTMAICICKKYLKCNDISPPNVELLIQKYILPVRPGRQDPRKVKPKSVVGFLYRVA</sequence>
<dbReference type="AlphaFoldDB" id="A0A1I0RPQ1"/>
<keyword evidence="3" id="KW-0238">DNA-binding</keyword>
<name>A0A1I0RPQ1_9FIRM</name>
<protein>
    <submittedName>
        <fullName evidence="6">Transposase DDE domain-containing protein</fullName>
    </submittedName>
</protein>
<proteinExistence type="inferred from homology"/>
<evidence type="ECO:0000259" key="5">
    <source>
        <dbReference type="Pfam" id="PF01609"/>
    </source>
</evidence>
<dbReference type="InterPro" id="IPR012337">
    <property type="entry name" value="RNaseH-like_sf"/>
</dbReference>
<dbReference type="InterPro" id="IPR002559">
    <property type="entry name" value="Transposase_11"/>
</dbReference>
<dbReference type="EMBL" id="FOJI01000020">
    <property type="protein sequence ID" value="SEW43065.1"/>
    <property type="molecule type" value="Genomic_DNA"/>
</dbReference>
<keyword evidence="2" id="KW-0815">Transposition</keyword>
<dbReference type="OrthoDB" id="9794050at2"/>
<gene>
    <name evidence="6" type="ORF">SAMN05421659_12023</name>
</gene>
<comment type="similarity">
    <text evidence="1">Belongs to the transposase 11 family.</text>
</comment>
<keyword evidence="7" id="KW-1185">Reference proteome</keyword>
<keyword evidence="4" id="KW-0233">DNA recombination</keyword>
<dbReference type="Gene3D" id="3.90.350.10">
    <property type="entry name" value="Transposase Inhibitor Protein From Tn5, Chain A, domain 1"/>
    <property type="match status" value="1"/>
</dbReference>
<evidence type="ECO:0000256" key="2">
    <source>
        <dbReference type="ARBA" id="ARBA00022578"/>
    </source>
</evidence>
<evidence type="ECO:0000313" key="6">
    <source>
        <dbReference type="EMBL" id="SEW43065.1"/>
    </source>
</evidence>
<dbReference type="Pfam" id="PF01609">
    <property type="entry name" value="DDE_Tnp_1"/>
    <property type="match status" value="1"/>
</dbReference>
<reference evidence="6 7" key="1">
    <citation type="submission" date="2016-10" db="EMBL/GenBank/DDBJ databases">
        <authorList>
            <person name="de Groot N.N."/>
        </authorList>
    </citation>
    <scope>NUCLEOTIDE SEQUENCE [LARGE SCALE GENOMIC DNA]</scope>
    <source>
        <strain evidence="6 7">DSM 9179</strain>
    </source>
</reference>
<accession>A0A1I0RPQ1</accession>
<dbReference type="NCBIfam" id="NF033592">
    <property type="entry name" value="transpos_IS4_1"/>
    <property type="match status" value="1"/>
</dbReference>
<dbReference type="GO" id="GO:0006313">
    <property type="term" value="P:DNA transposition"/>
    <property type="evidence" value="ECO:0007669"/>
    <property type="project" value="InterPro"/>
</dbReference>
<dbReference type="SUPFAM" id="SSF53098">
    <property type="entry name" value="Ribonuclease H-like"/>
    <property type="match status" value="1"/>
</dbReference>
<dbReference type="PANTHER" id="PTHR33258:SF1">
    <property type="entry name" value="TRANSPOSASE INSL FOR INSERTION SEQUENCE ELEMENT IS186A-RELATED"/>
    <property type="match status" value="1"/>
</dbReference>
<evidence type="ECO:0000313" key="7">
    <source>
        <dbReference type="Proteomes" id="UP000199701"/>
    </source>
</evidence>
<dbReference type="RefSeq" id="WP_092457248.1">
    <property type="nucleotide sequence ID" value="NZ_FOJI01000020.1"/>
</dbReference>
<evidence type="ECO:0000256" key="3">
    <source>
        <dbReference type="ARBA" id="ARBA00023125"/>
    </source>
</evidence>
<dbReference type="GO" id="GO:0004803">
    <property type="term" value="F:transposase activity"/>
    <property type="evidence" value="ECO:0007669"/>
    <property type="project" value="InterPro"/>
</dbReference>
<dbReference type="Proteomes" id="UP000199701">
    <property type="component" value="Unassembled WGS sequence"/>
</dbReference>
<dbReference type="GO" id="GO:0003677">
    <property type="term" value="F:DNA binding"/>
    <property type="evidence" value="ECO:0007669"/>
    <property type="project" value="UniProtKB-KW"/>
</dbReference>
<dbReference type="PANTHER" id="PTHR33258">
    <property type="entry name" value="TRANSPOSASE INSL FOR INSERTION SEQUENCE ELEMENT IS186A-RELATED"/>
    <property type="match status" value="1"/>
</dbReference>